<proteinExistence type="predicted"/>
<keyword evidence="1" id="KW-0732">Signal</keyword>
<feature type="signal peptide" evidence="1">
    <location>
        <begin position="1"/>
        <end position="15"/>
    </location>
</feature>
<evidence type="ECO:0000313" key="3">
    <source>
        <dbReference type="Proteomes" id="UP001321760"/>
    </source>
</evidence>
<comment type="caution">
    <text evidence="2">The sequence shown here is derived from an EMBL/GenBank/DDBJ whole genome shotgun (WGS) entry which is preliminary data.</text>
</comment>
<name>A0AAV9GE69_9PEZI</name>
<sequence length="113" mass="12226">MKLLPFLVLIPTSLAALNGRCTGSKATGEWKDHGICIKTSTCERYKGKTKTGACPYDPDGVKCCIIDECSGSPEGLLNHSKCDWTSDSICNEFGRWLNNKCPGGSNYKCCVSP</sequence>
<organism evidence="2 3">
    <name type="scientific">Podospora aff. communis PSN243</name>
    <dbReference type="NCBI Taxonomy" id="3040156"/>
    <lineage>
        <taxon>Eukaryota</taxon>
        <taxon>Fungi</taxon>
        <taxon>Dikarya</taxon>
        <taxon>Ascomycota</taxon>
        <taxon>Pezizomycotina</taxon>
        <taxon>Sordariomycetes</taxon>
        <taxon>Sordariomycetidae</taxon>
        <taxon>Sordariales</taxon>
        <taxon>Podosporaceae</taxon>
        <taxon>Podospora</taxon>
    </lineage>
</organism>
<accession>A0AAV9GE69</accession>
<protein>
    <submittedName>
        <fullName evidence="2">Uncharacterized protein</fullName>
    </submittedName>
</protein>
<dbReference type="AlphaFoldDB" id="A0AAV9GE69"/>
<gene>
    <name evidence="2" type="ORF">QBC34DRAFT_412948</name>
</gene>
<reference evidence="2" key="2">
    <citation type="submission" date="2023-05" db="EMBL/GenBank/DDBJ databases">
        <authorList>
            <consortium name="Lawrence Berkeley National Laboratory"/>
            <person name="Steindorff A."/>
            <person name="Hensen N."/>
            <person name="Bonometti L."/>
            <person name="Westerberg I."/>
            <person name="Brannstrom I.O."/>
            <person name="Guillou S."/>
            <person name="Cros-Aarteil S."/>
            <person name="Calhoun S."/>
            <person name="Haridas S."/>
            <person name="Kuo A."/>
            <person name="Mondo S."/>
            <person name="Pangilinan J."/>
            <person name="Riley R."/>
            <person name="Labutti K."/>
            <person name="Andreopoulos B."/>
            <person name="Lipzen A."/>
            <person name="Chen C."/>
            <person name="Yanf M."/>
            <person name="Daum C."/>
            <person name="Ng V."/>
            <person name="Clum A."/>
            <person name="Ohm R."/>
            <person name="Martin F."/>
            <person name="Silar P."/>
            <person name="Natvig D."/>
            <person name="Lalanne C."/>
            <person name="Gautier V."/>
            <person name="Ament-Velasquez S.L."/>
            <person name="Kruys A."/>
            <person name="Hutchinson M.I."/>
            <person name="Powell A.J."/>
            <person name="Barry K."/>
            <person name="Miller A.N."/>
            <person name="Grigoriev I.V."/>
            <person name="Debuchy R."/>
            <person name="Gladieux P."/>
            <person name="Thoren M.H."/>
            <person name="Johannesson H."/>
        </authorList>
    </citation>
    <scope>NUCLEOTIDE SEQUENCE</scope>
    <source>
        <strain evidence="2">PSN243</strain>
    </source>
</reference>
<keyword evidence="3" id="KW-1185">Reference proteome</keyword>
<evidence type="ECO:0000256" key="1">
    <source>
        <dbReference type="SAM" id="SignalP"/>
    </source>
</evidence>
<feature type="chain" id="PRO_5043698512" evidence="1">
    <location>
        <begin position="16"/>
        <end position="113"/>
    </location>
</feature>
<dbReference type="Proteomes" id="UP001321760">
    <property type="component" value="Unassembled WGS sequence"/>
</dbReference>
<dbReference type="EMBL" id="MU865963">
    <property type="protein sequence ID" value="KAK4445715.1"/>
    <property type="molecule type" value="Genomic_DNA"/>
</dbReference>
<evidence type="ECO:0000313" key="2">
    <source>
        <dbReference type="EMBL" id="KAK4445715.1"/>
    </source>
</evidence>
<reference evidence="2" key="1">
    <citation type="journal article" date="2023" name="Mol. Phylogenet. Evol.">
        <title>Genome-scale phylogeny and comparative genomics of the fungal order Sordariales.</title>
        <authorList>
            <person name="Hensen N."/>
            <person name="Bonometti L."/>
            <person name="Westerberg I."/>
            <person name="Brannstrom I.O."/>
            <person name="Guillou S."/>
            <person name="Cros-Aarteil S."/>
            <person name="Calhoun S."/>
            <person name="Haridas S."/>
            <person name="Kuo A."/>
            <person name="Mondo S."/>
            <person name="Pangilinan J."/>
            <person name="Riley R."/>
            <person name="LaButti K."/>
            <person name="Andreopoulos B."/>
            <person name="Lipzen A."/>
            <person name="Chen C."/>
            <person name="Yan M."/>
            <person name="Daum C."/>
            <person name="Ng V."/>
            <person name="Clum A."/>
            <person name="Steindorff A."/>
            <person name="Ohm R.A."/>
            <person name="Martin F."/>
            <person name="Silar P."/>
            <person name="Natvig D.O."/>
            <person name="Lalanne C."/>
            <person name="Gautier V."/>
            <person name="Ament-Velasquez S.L."/>
            <person name="Kruys A."/>
            <person name="Hutchinson M.I."/>
            <person name="Powell A.J."/>
            <person name="Barry K."/>
            <person name="Miller A.N."/>
            <person name="Grigoriev I.V."/>
            <person name="Debuchy R."/>
            <person name="Gladieux P."/>
            <person name="Hiltunen Thoren M."/>
            <person name="Johannesson H."/>
        </authorList>
    </citation>
    <scope>NUCLEOTIDE SEQUENCE</scope>
    <source>
        <strain evidence="2">PSN243</strain>
    </source>
</reference>